<proteinExistence type="inferred from homology"/>
<dbReference type="InterPro" id="IPR035926">
    <property type="entry name" value="NusB-like_sf"/>
</dbReference>
<dbReference type="SUPFAM" id="SSF53335">
    <property type="entry name" value="S-adenosyl-L-methionine-dependent methyltransferases"/>
    <property type="match status" value="1"/>
</dbReference>
<reference evidence="8 9" key="1">
    <citation type="submission" date="2019-01" db="EMBL/GenBank/DDBJ databases">
        <title>Sphingorhabdus lacus sp.nov., isolated from an oligotrophic freshwater lake.</title>
        <authorList>
            <person name="Park M."/>
        </authorList>
    </citation>
    <scope>NUCLEOTIDE SEQUENCE [LARGE SCALE GENOMIC DNA]</scope>
    <source>
        <strain evidence="8 9">IMCC26285</strain>
    </source>
</reference>
<feature type="binding site" evidence="5">
    <location>
        <position position="261"/>
    </location>
    <ligand>
        <name>S-adenosyl-L-methionine</name>
        <dbReference type="ChEBI" id="CHEBI:59789"/>
    </ligand>
</feature>
<dbReference type="Pfam" id="PF01189">
    <property type="entry name" value="Methyltr_RsmB-F"/>
    <property type="match status" value="1"/>
</dbReference>
<keyword evidence="9" id="KW-1185">Reference proteome</keyword>
<keyword evidence="4 5" id="KW-0694">RNA-binding</keyword>
<dbReference type="Proteomes" id="UP000471147">
    <property type="component" value="Unassembled WGS sequence"/>
</dbReference>
<dbReference type="InterPro" id="IPR049560">
    <property type="entry name" value="MeTrfase_RsmB-F_NOP2_cat"/>
</dbReference>
<dbReference type="InterPro" id="IPR006027">
    <property type="entry name" value="NusB_RsmB_TIM44"/>
</dbReference>
<sequence length="425" mass="45623">MSNEEEVSGLPTRRAALRLLDAVMRMGTPMDQATANATKGLSPPDRALAIAIAQESLRWSVDLDVLIDSKTKQALPDDSKARMVLRLALAQILRLGTPPHAVIATALPLVDKGPRRLVHGVLGSLLRANAALPELPSLPEAVMMRWHPAWGDDMVAGAQAALSEPPPLDLALRDPASTAHWAEILGGESLMPGHIRLPRGTAVEELQGYDEGAWWVQDLAASLPGRLLGDGLDKRALDLCAAPGGKTMQLSAAGYTVTALDNSARRMDRLMANLERTQLNADRVTADVMEWEPSGLYDAILLDAPCSATGTMRRHPDVLQRIDIKQINNLAALQCAMLDRAAAWVKPGGLLVYATCSLEPQEGEAQAELFLSKHPDFSPLPATEGELPQGVTANAQGDVRTMPHNLADKGGMDGFFIARFIRKGA</sequence>
<evidence type="ECO:0000313" key="9">
    <source>
        <dbReference type="Proteomes" id="UP000471147"/>
    </source>
</evidence>
<organism evidence="8 9">
    <name type="scientific">Sphingorhabdus profundilacus</name>
    <dbReference type="NCBI Taxonomy" id="2509718"/>
    <lineage>
        <taxon>Bacteria</taxon>
        <taxon>Pseudomonadati</taxon>
        <taxon>Pseudomonadota</taxon>
        <taxon>Alphaproteobacteria</taxon>
        <taxon>Sphingomonadales</taxon>
        <taxon>Sphingomonadaceae</taxon>
        <taxon>Sphingorhabdus</taxon>
    </lineage>
</organism>
<dbReference type="Gene3D" id="1.10.940.10">
    <property type="entry name" value="NusB-like"/>
    <property type="match status" value="1"/>
</dbReference>
<protein>
    <submittedName>
        <fullName evidence="8">SAM-dependent methyltransferase</fullName>
    </submittedName>
</protein>
<dbReference type="CDD" id="cd02440">
    <property type="entry name" value="AdoMet_MTases"/>
    <property type="match status" value="1"/>
</dbReference>
<evidence type="ECO:0000259" key="7">
    <source>
        <dbReference type="PROSITE" id="PS51686"/>
    </source>
</evidence>
<dbReference type="InterPro" id="IPR001678">
    <property type="entry name" value="MeTrfase_RsmB-F_NOP2_dom"/>
</dbReference>
<dbReference type="EMBL" id="SDWJ01000002">
    <property type="protein sequence ID" value="MVZ98309.1"/>
    <property type="molecule type" value="Genomic_DNA"/>
</dbReference>
<evidence type="ECO:0000313" key="8">
    <source>
        <dbReference type="EMBL" id="MVZ98309.1"/>
    </source>
</evidence>
<dbReference type="Pfam" id="PF01029">
    <property type="entry name" value="NusB"/>
    <property type="match status" value="1"/>
</dbReference>
<feature type="binding site" evidence="5">
    <location>
        <begin position="240"/>
        <end position="246"/>
    </location>
    <ligand>
        <name>S-adenosyl-L-methionine</name>
        <dbReference type="ChEBI" id="CHEBI:59789"/>
    </ligand>
</feature>
<feature type="coiled-coil region" evidence="6">
    <location>
        <begin position="260"/>
        <end position="287"/>
    </location>
</feature>
<dbReference type="SUPFAM" id="SSF48013">
    <property type="entry name" value="NusB-like"/>
    <property type="match status" value="1"/>
</dbReference>
<dbReference type="PANTHER" id="PTHR22807:SF61">
    <property type="entry name" value="NOL1_NOP2_SUN FAMILY PROTEIN _ ANTITERMINATION NUSB DOMAIN-CONTAINING PROTEIN"/>
    <property type="match status" value="1"/>
</dbReference>
<dbReference type="GO" id="GO:0008173">
    <property type="term" value="F:RNA methyltransferase activity"/>
    <property type="evidence" value="ECO:0007669"/>
    <property type="project" value="InterPro"/>
</dbReference>
<feature type="binding site" evidence="5">
    <location>
        <position position="303"/>
    </location>
    <ligand>
        <name>S-adenosyl-L-methionine</name>
        <dbReference type="ChEBI" id="CHEBI:59789"/>
    </ligand>
</feature>
<dbReference type="GO" id="GO:0006355">
    <property type="term" value="P:regulation of DNA-templated transcription"/>
    <property type="evidence" value="ECO:0007669"/>
    <property type="project" value="InterPro"/>
</dbReference>
<feature type="domain" description="SAM-dependent MTase RsmB/NOP-type" evidence="7">
    <location>
        <begin position="141"/>
        <end position="423"/>
    </location>
</feature>
<accession>A0A6I4LZG7</accession>
<dbReference type="PROSITE" id="PS51686">
    <property type="entry name" value="SAM_MT_RSMB_NOP"/>
    <property type="match status" value="1"/>
</dbReference>
<comment type="similarity">
    <text evidence="5">Belongs to the class I-like SAM-binding methyltransferase superfamily. RsmB/NOP family.</text>
</comment>
<dbReference type="PRINTS" id="PR02008">
    <property type="entry name" value="RCMTFAMILY"/>
</dbReference>
<evidence type="ECO:0000256" key="1">
    <source>
        <dbReference type="ARBA" id="ARBA00022603"/>
    </source>
</evidence>
<evidence type="ECO:0000256" key="4">
    <source>
        <dbReference type="ARBA" id="ARBA00022884"/>
    </source>
</evidence>
<evidence type="ECO:0000256" key="5">
    <source>
        <dbReference type="PROSITE-ProRule" id="PRU01023"/>
    </source>
</evidence>
<dbReference type="GO" id="GO:0001510">
    <property type="term" value="P:RNA methylation"/>
    <property type="evidence" value="ECO:0007669"/>
    <property type="project" value="InterPro"/>
</dbReference>
<keyword evidence="3 5" id="KW-0949">S-adenosyl-L-methionine</keyword>
<dbReference type="Gene3D" id="3.40.50.150">
    <property type="entry name" value="Vaccinia Virus protein VP39"/>
    <property type="match status" value="1"/>
</dbReference>
<gene>
    <name evidence="8" type="ORF">EUU23_11450</name>
</gene>
<evidence type="ECO:0000256" key="6">
    <source>
        <dbReference type="SAM" id="Coils"/>
    </source>
</evidence>
<dbReference type="OrthoDB" id="9810297at2"/>
<dbReference type="PANTHER" id="PTHR22807">
    <property type="entry name" value="NOP2 YEAST -RELATED NOL1/NOP2/FMU SUN DOMAIN-CONTAINING"/>
    <property type="match status" value="1"/>
</dbReference>
<feature type="binding site" evidence="5">
    <location>
        <position position="287"/>
    </location>
    <ligand>
        <name>S-adenosyl-L-methionine</name>
        <dbReference type="ChEBI" id="CHEBI:59789"/>
    </ligand>
</feature>
<evidence type="ECO:0000256" key="3">
    <source>
        <dbReference type="ARBA" id="ARBA00022691"/>
    </source>
</evidence>
<comment type="caution">
    <text evidence="8">The sequence shown here is derived from an EMBL/GenBank/DDBJ whole genome shotgun (WGS) entry which is preliminary data.</text>
</comment>
<keyword evidence="6" id="KW-0175">Coiled coil</keyword>
<feature type="active site" description="Nucleophile" evidence="5">
    <location>
        <position position="356"/>
    </location>
</feature>
<dbReference type="GO" id="GO:0003723">
    <property type="term" value="F:RNA binding"/>
    <property type="evidence" value="ECO:0007669"/>
    <property type="project" value="UniProtKB-UniRule"/>
</dbReference>
<dbReference type="AlphaFoldDB" id="A0A6I4LZG7"/>
<dbReference type="RefSeq" id="WP_160354235.1">
    <property type="nucleotide sequence ID" value="NZ_SDWJ01000002.1"/>
</dbReference>
<keyword evidence="2 5" id="KW-0808">Transferase</keyword>
<dbReference type="InterPro" id="IPR023267">
    <property type="entry name" value="RCMT"/>
</dbReference>
<keyword evidence="1 5" id="KW-0489">Methyltransferase</keyword>
<name>A0A6I4LZG7_9SPHN</name>
<dbReference type="InterPro" id="IPR029063">
    <property type="entry name" value="SAM-dependent_MTases_sf"/>
</dbReference>
<evidence type="ECO:0000256" key="2">
    <source>
        <dbReference type="ARBA" id="ARBA00022679"/>
    </source>
</evidence>